<protein>
    <submittedName>
        <fullName evidence="1">Dynein heavy chain 6, axonemal</fullName>
    </submittedName>
</protein>
<reference evidence="1" key="1">
    <citation type="submission" date="2021-08" db="EMBL/GenBank/DDBJ databases">
        <title>The first chromosome-level gecko genome reveals the dynamic sex chromosomes of Neotropical dwarf geckos (Sphaerodactylidae: Sphaerodactylus).</title>
        <authorList>
            <person name="Pinto B.J."/>
            <person name="Keating S.E."/>
            <person name="Gamble T."/>
        </authorList>
    </citation>
    <scope>NUCLEOTIDE SEQUENCE</scope>
    <source>
        <strain evidence="1">TG3544</strain>
    </source>
</reference>
<proteinExistence type="predicted"/>
<accession>A0ACB8ESL2</accession>
<gene>
    <name evidence="1" type="primary">DNAH6_4</name>
    <name evidence="1" type="ORF">K3G42_026455</name>
</gene>
<keyword evidence="2" id="KW-1185">Reference proteome</keyword>
<evidence type="ECO:0000313" key="2">
    <source>
        <dbReference type="Proteomes" id="UP000827872"/>
    </source>
</evidence>
<evidence type="ECO:0000313" key="1">
    <source>
        <dbReference type="EMBL" id="KAH7995581.1"/>
    </source>
</evidence>
<organism evidence="1 2">
    <name type="scientific">Sphaerodactylus townsendi</name>
    <dbReference type="NCBI Taxonomy" id="933632"/>
    <lineage>
        <taxon>Eukaryota</taxon>
        <taxon>Metazoa</taxon>
        <taxon>Chordata</taxon>
        <taxon>Craniata</taxon>
        <taxon>Vertebrata</taxon>
        <taxon>Euteleostomi</taxon>
        <taxon>Lepidosauria</taxon>
        <taxon>Squamata</taxon>
        <taxon>Bifurcata</taxon>
        <taxon>Gekkota</taxon>
        <taxon>Sphaerodactylidae</taxon>
        <taxon>Sphaerodactylus</taxon>
    </lineage>
</organism>
<dbReference type="EMBL" id="CM037620">
    <property type="protein sequence ID" value="KAH7995581.1"/>
    <property type="molecule type" value="Genomic_DNA"/>
</dbReference>
<dbReference type="Proteomes" id="UP000827872">
    <property type="component" value="Linkage Group LG07"/>
</dbReference>
<sequence>MIGVILFNTTIETSEKNDVLEERLIILLSQTLYATYTNVSRGLFEQHKLIYSFMLCIEIMRQKGELTDVEWNFFLRGAAGLDKERPAKPEVPWLEENAWFMCCDLEETLPCFAGIQKDLLSKYIHIKLGQLDFDVNPENWEGYESAAEGVKSGDPASIPWDDRLTIFQKLIVVKCFMEEKVVSALTEFVIENLGKQFIENPPVDLATLYQDMSPSTPLVFILSTGSDPMGAFQRFAKEREFSERVESISLGQGQGPIAEKMIKDALKSGNWVFLQNCHLAVSWMLAMEELIKSFTEPNLSIHESFRLYLSSMPSNTFPVTVLQNSVKATQSMGGVVDFVVARGSIVMLPPEGNGEVTNEPPKGLRANIRRAFTEMTASFFEENILGKMWRQIIFGVCFFHAIIQERKKFGPLGWNICYEFNDSDRECALLNLNLYCQEGKVPWDALTYITGA</sequence>
<name>A0ACB8ESL2_9SAUR</name>
<comment type="caution">
    <text evidence="1">The sequence shown here is derived from an EMBL/GenBank/DDBJ whole genome shotgun (WGS) entry which is preliminary data.</text>
</comment>